<evidence type="ECO:0000256" key="13">
    <source>
        <dbReference type="SAM" id="Phobius"/>
    </source>
</evidence>
<keyword evidence="3" id="KW-1003">Cell membrane</keyword>
<dbReference type="KEGG" id="cfus:CYFUS_008365"/>
<sequence length="494" mass="56091">MGRRALLHVMNDHAIQRRVLAFLLLLPLGVMLYPALQWFRVTETEQDLVRLPQRLARLRDLPDTGESGREAAMKRKVMESRARQLEEELRFLEGQRGSLMLRRALSVAALLGAFGAFVVGLGIVLKIRIDSRRAYRSFDYLLEHLGASFDAVSRLLLWHIGLLLTALSATALYEVAWTYTHWATHGYVALVFTLPWWGAIWCTAWLFFRARRELAPLEPSCVDVLGRVQTRDDAPGLWRWIDGIARKLDVPRPDHIVVGLVQGFFVTSTPVRVEPQQHMLSGRTLYIPLTFASVLSQAETAAIIGHELGHFSHNDTDHGARLSPLYQRMQQKISVLVRQDEDKPSWFNRPAIWASVYYLEQFDRAYLYWSRQQELAADQVGARVGGPAVCASALIRVTAVSEVIDQLLADPRLRGANLIQALLEQLRRTELTLTQETLEHTIAHPVDTHPPTRTRLEALVASLDPELLRQATRKLGEAETSWFSRMLESRPRAA</sequence>
<dbReference type="InterPro" id="IPR050083">
    <property type="entry name" value="HtpX_protease"/>
</dbReference>
<evidence type="ECO:0000256" key="6">
    <source>
        <dbReference type="ARBA" id="ARBA00022723"/>
    </source>
</evidence>
<feature type="transmembrane region" description="Helical" evidence="13">
    <location>
        <begin position="185"/>
        <end position="208"/>
    </location>
</feature>
<dbReference type="PANTHER" id="PTHR43221:SF1">
    <property type="entry name" value="PROTEASE HTPX"/>
    <property type="match status" value="1"/>
</dbReference>
<evidence type="ECO:0000256" key="4">
    <source>
        <dbReference type="ARBA" id="ARBA00022670"/>
    </source>
</evidence>
<dbReference type="EMBL" id="CP022098">
    <property type="protein sequence ID" value="ATB42886.1"/>
    <property type="molecule type" value="Genomic_DNA"/>
</dbReference>
<organism evidence="15 16">
    <name type="scientific">Cystobacter fuscus</name>
    <dbReference type="NCBI Taxonomy" id="43"/>
    <lineage>
        <taxon>Bacteria</taxon>
        <taxon>Pseudomonadati</taxon>
        <taxon>Myxococcota</taxon>
        <taxon>Myxococcia</taxon>
        <taxon>Myxococcales</taxon>
        <taxon>Cystobacterineae</taxon>
        <taxon>Archangiaceae</taxon>
        <taxon>Cystobacter</taxon>
    </lineage>
</organism>
<dbReference type="GO" id="GO:0005886">
    <property type="term" value="C:plasma membrane"/>
    <property type="evidence" value="ECO:0007669"/>
    <property type="project" value="UniProtKB-SubCell"/>
</dbReference>
<comment type="subcellular location">
    <subcellularLocation>
        <location evidence="2">Cell membrane</location>
        <topology evidence="2">Multi-pass membrane protein</topology>
    </subcellularLocation>
</comment>
<gene>
    <name evidence="15" type="ORF">CYFUS_008365</name>
</gene>
<name>A0A250JIA7_9BACT</name>
<keyword evidence="12" id="KW-0175">Coiled coil</keyword>
<evidence type="ECO:0000313" key="16">
    <source>
        <dbReference type="Proteomes" id="UP000217257"/>
    </source>
</evidence>
<accession>A0A250JIA7</accession>
<feature type="coiled-coil region" evidence="12">
    <location>
        <begin position="75"/>
        <end position="102"/>
    </location>
</feature>
<proteinExistence type="predicted"/>
<evidence type="ECO:0000256" key="12">
    <source>
        <dbReference type="SAM" id="Coils"/>
    </source>
</evidence>
<evidence type="ECO:0000256" key="9">
    <source>
        <dbReference type="ARBA" id="ARBA00022989"/>
    </source>
</evidence>
<evidence type="ECO:0000256" key="10">
    <source>
        <dbReference type="ARBA" id="ARBA00023049"/>
    </source>
</evidence>
<feature type="domain" description="Peptidase M48" evidence="14">
    <location>
        <begin position="293"/>
        <end position="460"/>
    </location>
</feature>
<dbReference type="PANTHER" id="PTHR43221">
    <property type="entry name" value="PROTEASE HTPX"/>
    <property type="match status" value="1"/>
</dbReference>
<dbReference type="GO" id="GO:0004222">
    <property type="term" value="F:metalloendopeptidase activity"/>
    <property type="evidence" value="ECO:0007669"/>
    <property type="project" value="InterPro"/>
</dbReference>
<keyword evidence="11 13" id="KW-0472">Membrane</keyword>
<evidence type="ECO:0000259" key="14">
    <source>
        <dbReference type="Pfam" id="PF01435"/>
    </source>
</evidence>
<dbReference type="Proteomes" id="UP000217257">
    <property type="component" value="Chromosome"/>
</dbReference>
<dbReference type="GO" id="GO:0046872">
    <property type="term" value="F:metal ion binding"/>
    <property type="evidence" value="ECO:0007669"/>
    <property type="project" value="UniProtKB-KW"/>
</dbReference>
<dbReference type="RefSeq" id="WP_095990376.1">
    <property type="nucleotide sequence ID" value="NZ_CP022098.1"/>
</dbReference>
<dbReference type="InterPro" id="IPR001915">
    <property type="entry name" value="Peptidase_M48"/>
</dbReference>
<keyword evidence="8" id="KW-0862">Zinc</keyword>
<keyword evidence="9 13" id="KW-1133">Transmembrane helix</keyword>
<dbReference type="AlphaFoldDB" id="A0A250JIA7"/>
<protein>
    <recommendedName>
        <fullName evidence="14">Peptidase M48 domain-containing protein</fullName>
    </recommendedName>
</protein>
<dbReference type="Pfam" id="PF01435">
    <property type="entry name" value="Peptidase_M48"/>
    <property type="match status" value="1"/>
</dbReference>
<keyword evidence="6" id="KW-0479">Metal-binding</keyword>
<feature type="transmembrane region" description="Helical" evidence="13">
    <location>
        <begin position="20"/>
        <end position="39"/>
    </location>
</feature>
<keyword evidence="7" id="KW-0378">Hydrolase</keyword>
<evidence type="ECO:0000256" key="11">
    <source>
        <dbReference type="ARBA" id="ARBA00023136"/>
    </source>
</evidence>
<reference evidence="15 16" key="1">
    <citation type="submission" date="2017-06" db="EMBL/GenBank/DDBJ databases">
        <title>Sequencing and comparative analysis of myxobacterial genomes.</title>
        <authorList>
            <person name="Rupp O."/>
            <person name="Goesmann A."/>
            <person name="Sogaard-Andersen L."/>
        </authorList>
    </citation>
    <scope>NUCLEOTIDE SEQUENCE [LARGE SCALE GENOMIC DNA]</scope>
    <source>
        <strain evidence="15 16">DSM 52655</strain>
    </source>
</reference>
<keyword evidence="5 13" id="KW-0812">Transmembrane</keyword>
<keyword evidence="4" id="KW-0645">Protease</keyword>
<evidence type="ECO:0000256" key="1">
    <source>
        <dbReference type="ARBA" id="ARBA00001947"/>
    </source>
</evidence>
<evidence type="ECO:0000313" key="15">
    <source>
        <dbReference type="EMBL" id="ATB42886.1"/>
    </source>
</evidence>
<evidence type="ECO:0000256" key="8">
    <source>
        <dbReference type="ARBA" id="ARBA00022833"/>
    </source>
</evidence>
<dbReference type="GO" id="GO:0006508">
    <property type="term" value="P:proteolysis"/>
    <property type="evidence" value="ECO:0007669"/>
    <property type="project" value="UniProtKB-KW"/>
</dbReference>
<comment type="cofactor">
    <cofactor evidence="1">
        <name>Zn(2+)</name>
        <dbReference type="ChEBI" id="CHEBI:29105"/>
    </cofactor>
</comment>
<evidence type="ECO:0000256" key="3">
    <source>
        <dbReference type="ARBA" id="ARBA00022475"/>
    </source>
</evidence>
<keyword evidence="10" id="KW-0482">Metalloprotease</keyword>
<feature type="transmembrane region" description="Helical" evidence="13">
    <location>
        <begin position="104"/>
        <end position="125"/>
    </location>
</feature>
<evidence type="ECO:0000256" key="2">
    <source>
        <dbReference type="ARBA" id="ARBA00004651"/>
    </source>
</evidence>
<feature type="transmembrane region" description="Helical" evidence="13">
    <location>
        <begin position="155"/>
        <end position="173"/>
    </location>
</feature>
<dbReference type="CDD" id="cd07328">
    <property type="entry name" value="M48_Ste24p_like"/>
    <property type="match status" value="1"/>
</dbReference>
<evidence type="ECO:0000256" key="7">
    <source>
        <dbReference type="ARBA" id="ARBA00022801"/>
    </source>
</evidence>
<evidence type="ECO:0000256" key="5">
    <source>
        <dbReference type="ARBA" id="ARBA00022692"/>
    </source>
</evidence>